<reference evidence="9 10" key="1">
    <citation type="submission" date="2019-03" db="EMBL/GenBank/DDBJ databases">
        <title>Genomic Encyclopedia of Type Strains, Phase IV (KMG-IV): sequencing the most valuable type-strain genomes for metagenomic binning, comparative biology and taxonomic classification.</title>
        <authorList>
            <person name="Goeker M."/>
        </authorList>
    </citation>
    <scope>NUCLEOTIDE SEQUENCE [LARGE SCALE GENOMIC DNA]</scope>
    <source>
        <strain evidence="9 10">DSM 101</strain>
    </source>
</reference>
<evidence type="ECO:0000256" key="1">
    <source>
        <dbReference type="ARBA" id="ARBA00022679"/>
    </source>
</evidence>
<dbReference type="InterPro" id="IPR043129">
    <property type="entry name" value="ATPase_NBD"/>
</dbReference>
<evidence type="ECO:0000259" key="8">
    <source>
        <dbReference type="Pfam" id="PF00814"/>
    </source>
</evidence>
<dbReference type="PANTHER" id="PTHR11735:SF6">
    <property type="entry name" value="TRNA N6-ADENOSINE THREONYLCARBAMOYLTRANSFERASE, MITOCHONDRIAL"/>
    <property type="match status" value="1"/>
</dbReference>
<comment type="cofactor">
    <cofactor evidence="7">
        <name>Fe(2+)</name>
        <dbReference type="ChEBI" id="CHEBI:29033"/>
    </cofactor>
    <text evidence="7">Binds 1 Fe(2+) ion per subunit.</text>
</comment>
<comment type="function">
    <text evidence="7">Required for the formation of a threonylcarbamoyl group on adenosine at position 37 (t(6)A37) in tRNAs that read codons beginning with adenine. Is involved in the transfer of the threonylcarbamoyl moiety of threonylcarbamoyl-AMP (TC-AMP) to the N6 group of A37, together with TsaE and TsaB. TsaD likely plays a direct catalytic role in this reaction.</text>
</comment>
<dbReference type="FunFam" id="3.30.420.40:FF:000012">
    <property type="entry name" value="tRNA N6-adenosine threonylcarbamoyltransferase"/>
    <property type="match status" value="1"/>
</dbReference>
<dbReference type="RefSeq" id="WP_131836880.1">
    <property type="nucleotide sequence ID" value="NZ_SMFY01000004.1"/>
</dbReference>
<dbReference type="Proteomes" id="UP000295030">
    <property type="component" value="Unassembled WGS sequence"/>
</dbReference>
<dbReference type="PRINTS" id="PR00789">
    <property type="entry name" value="OSIALOPTASE"/>
</dbReference>
<feature type="binding site" evidence="7">
    <location>
        <position position="190"/>
    </location>
    <ligand>
        <name>substrate</name>
    </ligand>
</feature>
<feature type="binding site" evidence="7">
    <location>
        <position position="186"/>
    </location>
    <ligand>
        <name>substrate</name>
    </ligand>
</feature>
<keyword evidence="7" id="KW-0963">Cytoplasm</keyword>
<feature type="binding site" evidence="7">
    <location>
        <position position="173"/>
    </location>
    <ligand>
        <name>substrate</name>
    </ligand>
</feature>
<dbReference type="PANTHER" id="PTHR11735">
    <property type="entry name" value="TRNA N6-ADENOSINE THREONYLCARBAMOYLTRANSFERASE"/>
    <property type="match status" value="1"/>
</dbReference>
<dbReference type="GO" id="GO:0005506">
    <property type="term" value="F:iron ion binding"/>
    <property type="evidence" value="ECO:0007669"/>
    <property type="project" value="UniProtKB-UniRule"/>
</dbReference>
<organism evidence="9 10">
    <name type="scientific">Ancylobacter aquaticus</name>
    <dbReference type="NCBI Taxonomy" id="100"/>
    <lineage>
        <taxon>Bacteria</taxon>
        <taxon>Pseudomonadati</taxon>
        <taxon>Pseudomonadota</taxon>
        <taxon>Alphaproteobacteria</taxon>
        <taxon>Hyphomicrobiales</taxon>
        <taxon>Xanthobacteraceae</taxon>
        <taxon>Ancylobacter</taxon>
    </lineage>
</organism>
<keyword evidence="3 7" id="KW-0479">Metal-binding</keyword>
<feature type="binding site" evidence="7">
    <location>
        <begin position="140"/>
        <end position="144"/>
    </location>
    <ligand>
        <name>substrate</name>
    </ligand>
</feature>
<keyword evidence="2 7" id="KW-0819">tRNA processing</keyword>
<feature type="domain" description="Gcp-like" evidence="8">
    <location>
        <begin position="30"/>
        <end position="319"/>
    </location>
</feature>
<protein>
    <recommendedName>
        <fullName evidence="7">tRNA N6-adenosine threonylcarbamoyltransferase</fullName>
        <ecNumber evidence="7">2.3.1.234</ecNumber>
    </recommendedName>
    <alternativeName>
        <fullName evidence="7">N6-L-threonylcarbamoyladenine synthase</fullName>
        <shortName evidence="7">t(6)A synthase</shortName>
    </alternativeName>
    <alternativeName>
        <fullName evidence="7">t(6)A37 threonylcarbamoyladenosine biosynthesis protein TsaD</fullName>
    </alternativeName>
    <alternativeName>
        <fullName evidence="7">tRNA threonylcarbamoyladenosine biosynthesis protein TsaD</fullName>
    </alternativeName>
</protein>
<dbReference type="CDD" id="cd24133">
    <property type="entry name" value="ASKHA_NBD_TsaD_bac"/>
    <property type="match status" value="1"/>
</dbReference>
<dbReference type="GO" id="GO:0002949">
    <property type="term" value="P:tRNA threonylcarbamoyladenosine modification"/>
    <property type="evidence" value="ECO:0007669"/>
    <property type="project" value="UniProtKB-UniRule"/>
</dbReference>
<dbReference type="InterPro" id="IPR022450">
    <property type="entry name" value="TsaD"/>
</dbReference>
<dbReference type="EC" id="2.3.1.234" evidence="7"/>
<dbReference type="NCBIfam" id="TIGR03723">
    <property type="entry name" value="T6A_TsaD_YgjD"/>
    <property type="match status" value="1"/>
</dbReference>
<comment type="similarity">
    <text evidence="7">Belongs to the KAE1 / TsaD family.</text>
</comment>
<evidence type="ECO:0000313" key="10">
    <source>
        <dbReference type="Proteomes" id="UP000295030"/>
    </source>
</evidence>
<evidence type="ECO:0000256" key="6">
    <source>
        <dbReference type="ARBA" id="ARBA00048117"/>
    </source>
</evidence>
<keyword evidence="1 7" id="KW-0808">Transferase</keyword>
<evidence type="ECO:0000256" key="4">
    <source>
        <dbReference type="ARBA" id="ARBA00023004"/>
    </source>
</evidence>
<gene>
    <name evidence="7" type="primary">tsaD</name>
    <name evidence="9" type="ORF">EV667_3774</name>
</gene>
<dbReference type="HAMAP" id="MF_01445">
    <property type="entry name" value="TsaD"/>
    <property type="match status" value="1"/>
</dbReference>
<evidence type="ECO:0000256" key="5">
    <source>
        <dbReference type="ARBA" id="ARBA00023315"/>
    </source>
</evidence>
<comment type="caution">
    <text evidence="9">The sequence shown here is derived from an EMBL/GenBank/DDBJ whole genome shotgun (WGS) entry which is preliminary data.</text>
</comment>
<dbReference type="NCBIfam" id="TIGR00329">
    <property type="entry name" value="gcp_kae1"/>
    <property type="match status" value="1"/>
</dbReference>
<dbReference type="InterPro" id="IPR017861">
    <property type="entry name" value="KAE1/TsaD"/>
</dbReference>
<keyword evidence="10" id="KW-1185">Reference proteome</keyword>
<sequence length="394" mass="40077">MRDLLLLGIETTCDETAAAVVRRRADGTGTILSNIVHSQTEDHAEFGGVVPEIAARAHVEVLDHLIARALRAAGLTLAEVDGIAAAAGPGLIGGVIVGLTTAKALALAAKKPLIAVNHLEAHALTARLTDKVPFPFLLLLVSGGHTQLVAVTGIGEYAKLGGTIDDAVGEAFDKTAKMLGLPYPGGPAVERAALKGDPGRFALPRPLHGKPVPDFSLSGLKTAVRIEALKIAPLSEQDVNDLCASFQAAIVDVLSDRVRCALRLMRQRGLKPSALVLAGGVGANQAVRRVLHKVAADGGTRLAVPPPELCTDNGAMIAWAGAERLARGLQDGLNVSPRARWPLAEVDAATLPASGNAAGADATAPAVATDVVAAVDAAAPVLPVPSFGPAGAGG</sequence>
<keyword evidence="5 7" id="KW-0012">Acyltransferase</keyword>
<feature type="binding site" evidence="7">
    <location>
        <position position="122"/>
    </location>
    <ligand>
        <name>Fe cation</name>
        <dbReference type="ChEBI" id="CHEBI:24875"/>
    </ligand>
</feature>
<name>A0A4R1HM78_ANCAQ</name>
<dbReference type="SUPFAM" id="SSF53067">
    <property type="entry name" value="Actin-like ATPase domain"/>
    <property type="match status" value="2"/>
</dbReference>
<dbReference type="Pfam" id="PF00814">
    <property type="entry name" value="TsaD"/>
    <property type="match status" value="1"/>
</dbReference>
<dbReference type="GO" id="GO:0061711">
    <property type="term" value="F:tRNA N(6)-L-threonylcarbamoyladenine synthase activity"/>
    <property type="evidence" value="ECO:0007669"/>
    <property type="project" value="UniProtKB-EC"/>
</dbReference>
<dbReference type="OrthoDB" id="9806197at2"/>
<keyword evidence="4 7" id="KW-0408">Iron</keyword>
<accession>A0A4R1HM78</accession>
<evidence type="ECO:0000256" key="7">
    <source>
        <dbReference type="HAMAP-Rule" id="MF_01445"/>
    </source>
</evidence>
<dbReference type="Gene3D" id="3.30.420.40">
    <property type="match status" value="2"/>
</dbReference>
<proteinExistence type="inferred from homology"/>
<evidence type="ECO:0000313" key="9">
    <source>
        <dbReference type="EMBL" id="TCK23098.1"/>
    </source>
</evidence>
<comment type="catalytic activity">
    <reaction evidence="6 7">
        <text>L-threonylcarbamoyladenylate + adenosine(37) in tRNA = N(6)-L-threonylcarbamoyladenosine(37) in tRNA + AMP + H(+)</text>
        <dbReference type="Rhea" id="RHEA:37059"/>
        <dbReference type="Rhea" id="RHEA-COMP:10162"/>
        <dbReference type="Rhea" id="RHEA-COMP:10163"/>
        <dbReference type="ChEBI" id="CHEBI:15378"/>
        <dbReference type="ChEBI" id="CHEBI:73682"/>
        <dbReference type="ChEBI" id="CHEBI:74411"/>
        <dbReference type="ChEBI" id="CHEBI:74418"/>
        <dbReference type="ChEBI" id="CHEBI:456215"/>
        <dbReference type="EC" id="2.3.1.234"/>
    </reaction>
</comment>
<dbReference type="AlphaFoldDB" id="A0A4R1HM78"/>
<evidence type="ECO:0000256" key="2">
    <source>
        <dbReference type="ARBA" id="ARBA00022694"/>
    </source>
</evidence>
<dbReference type="EMBL" id="SMFY01000004">
    <property type="protein sequence ID" value="TCK23098.1"/>
    <property type="molecule type" value="Genomic_DNA"/>
</dbReference>
<comment type="subcellular location">
    <subcellularLocation>
        <location evidence="7">Cytoplasm</location>
    </subcellularLocation>
</comment>
<dbReference type="GO" id="GO:0005737">
    <property type="term" value="C:cytoplasm"/>
    <property type="evidence" value="ECO:0007669"/>
    <property type="project" value="UniProtKB-SubCell"/>
</dbReference>
<feature type="binding site" evidence="7">
    <location>
        <position position="284"/>
    </location>
    <ligand>
        <name>substrate</name>
    </ligand>
</feature>
<feature type="binding site" evidence="7">
    <location>
        <position position="312"/>
    </location>
    <ligand>
        <name>Fe cation</name>
        <dbReference type="ChEBI" id="CHEBI:24875"/>
    </ligand>
</feature>
<dbReference type="InterPro" id="IPR000905">
    <property type="entry name" value="Gcp-like_dom"/>
</dbReference>
<evidence type="ECO:0000256" key="3">
    <source>
        <dbReference type="ARBA" id="ARBA00022723"/>
    </source>
</evidence>
<feature type="binding site" evidence="7">
    <location>
        <position position="118"/>
    </location>
    <ligand>
        <name>Fe cation</name>
        <dbReference type="ChEBI" id="CHEBI:24875"/>
    </ligand>
</feature>